<keyword evidence="1" id="KW-0805">Transcription regulation</keyword>
<dbReference type="EMBL" id="FLUB01000005">
    <property type="protein sequence ID" value="SBV61352.1"/>
    <property type="molecule type" value="Genomic_DNA"/>
</dbReference>
<organism evidence="3">
    <name type="scientific">uncultured Citrobacter sp</name>
    <dbReference type="NCBI Taxonomy" id="200446"/>
    <lineage>
        <taxon>Bacteria</taxon>
        <taxon>Pseudomonadati</taxon>
        <taxon>Pseudomonadota</taxon>
        <taxon>Gammaproteobacteria</taxon>
        <taxon>Enterobacterales</taxon>
        <taxon>Enterobacteriaceae</taxon>
        <taxon>Citrobacter</taxon>
        <taxon>environmental samples</taxon>
    </lineage>
</organism>
<reference evidence="3" key="1">
    <citation type="submission" date="2016-04" db="EMBL/GenBank/DDBJ databases">
        <authorList>
            <person name="Evans L.H."/>
            <person name="Alamgir A."/>
            <person name="Owens N."/>
            <person name="Weber N.D."/>
            <person name="Virtaneva K."/>
            <person name="Barbian K."/>
            <person name="Babar A."/>
            <person name="Rosenke K."/>
        </authorList>
    </citation>
    <scope>NUCLEOTIDE SEQUENCE</scope>
    <source>
        <strain evidence="3">92-3</strain>
    </source>
</reference>
<gene>
    <name evidence="3" type="ORF">KM92CIT3_130031</name>
</gene>
<dbReference type="AlphaFoldDB" id="A0A212I3I8"/>
<dbReference type="PANTHER" id="PTHR30185:SF18">
    <property type="entry name" value="TRANSCRIPTIONAL REGULATOR MTLR"/>
    <property type="match status" value="1"/>
</dbReference>
<name>A0A212I3I8_9ENTR</name>
<evidence type="ECO:0008006" key="4">
    <source>
        <dbReference type="Google" id="ProtNLM"/>
    </source>
</evidence>
<evidence type="ECO:0000256" key="2">
    <source>
        <dbReference type="ARBA" id="ARBA00023163"/>
    </source>
</evidence>
<evidence type="ECO:0000313" key="3">
    <source>
        <dbReference type="EMBL" id="SBV61352.1"/>
    </source>
</evidence>
<evidence type="ECO:0000256" key="1">
    <source>
        <dbReference type="ARBA" id="ARBA00023015"/>
    </source>
</evidence>
<dbReference type="PANTHER" id="PTHR30185">
    <property type="entry name" value="CRYPTIC BETA-GLUCOSIDE BGL OPERON ANTITERMINATOR"/>
    <property type="match status" value="1"/>
</dbReference>
<proteinExistence type="predicted"/>
<dbReference type="InterPro" id="IPR050661">
    <property type="entry name" value="BglG_antiterminators"/>
</dbReference>
<keyword evidence="2" id="KW-0804">Transcription</keyword>
<accession>A0A212I3I8</accession>
<protein>
    <recommendedName>
        <fullName evidence="4">PRD domain-containing protein</fullName>
    </recommendedName>
</protein>
<sequence length="515" mass="59889">MNHFDLSFLKYLQDNSPLSIDEAVQRFGKTLSTLKRTMKELNELLPEDVQLHQDNQFITTRIGYSEYRQFLARIRFNRYITTSEERVRDLLVALCLHDVVNKNEYYKKFYVSAGTVKNDNPVMLRLAQEHALTVQSIPRTGSRLVGDEFSLRLAVCILILKTVEIGEHHQLIAHQANEPVSRSIADQFLSECASEITQAARCYEDVIRPINTLGYNGRKYLLVYLSLALHRIRRGHVIKESTTTPFLTTFPFEAMTNPQENRCLDLLIASLTFTYRPFTLYDASLVAHVKRTCERLAASLNNTIHNQHAWFAEVYHFIYAAIIQNKFHLWFDDKKLHNVQNRYPELWDDVQSAVSEIEKGWQTTFSAIHLATLVLITKKYELKNRVVSEPKKRVIIVTNSSESKVGYFKEVLSSRFHIDIPVCININEIEQLQSREFDLLITFTNKISSHLRYAGLDYVKVNFWLTQDDFQLLRERGLASARKKIPAEQFVQQVQGMSPEALRDFLERHYGDVFI</sequence>